<evidence type="ECO:0000313" key="9">
    <source>
        <dbReference type="EMBL" id="CAH2049680.1"/>
    </source>
</evidence>
<sequence length="138" mass="15604">MGISWSSNKRRTSNYYHNPYHHPHPHLIASSSSSSSYSYASESYPYPAPTPYAYPAQPLPPPPVPPICPSHYYYGGYSACNYANPTINRPPGYVDHQEAKKVRNDVNVHKDSLRLLADSQNPDHYLVSFDFDALFDGR</sequence>
<dbReference type="GO" id="GO:0016567">
    <property type="term" value="P:protein ubiquitination"/>
    <property type="evidence" value="ECO:0007669"/>
    <property type="project" value="TreeGrafter"/>
</dbReference>
<evidence type="ECO:0000256" key="6">
    <source>
        <dbReference type="ARBA" id="ARBA00022786"/>
    </source>
</evidence>
<evidence type="ECO:0000256" key="1">
    <source>
        <dbReference type="ARBA" id="ARBA00000900"/>
    </source>
</evidence>
<dbReference type="Pfam" id="PF26192">
    <property type="entry name" value="RNF157-like_N"/>
    <property type="match status" value="1"/>
</dbReference>
<evidence type="ECO:0000256" key="7">
    <source>
        <dbReference type="ARBA" id="ARBA00022833"/>
    </source>
</evidence>
<gene>
    <name evidence="9" type="ORF">TAV2_LOCUS8329</name>
</gene>
<evidence type="ECO:0000256" key="2">
    <source>
        <dbReference type="ARBA" id="ARBA00012483"/>
    </source>
</evidence>
<evidence type="ECO:0000256" key="3">
    <source>
        <dbReference type="ARBA" id="ARBA00022679"/>
    </source>
</evidence>
<keyword evidence="4" id="KW-0479">Metal-binding</keyword>
<evidence type="ECO:0000259" key="8">
    <source>
        <dbReference type="Pfam" id="PF26192"/>
    </source>
</evidence>
<comment type="catalytic activity">
    <reaction evidence="1">
        <text>S-ubiquitinyl-[E2 ubiquitin-conjugating enzyme]-L-cysteine + [acceptor protein]-L-lysine = [E2 ubiquitin-conjugating enzyme]-L-cysteine + N(6)-ubiquitinyl-[acceptor protein]-L-lysine.</text>
        <dbReference type="EC" id="2.3.2.27"/>
    </reaction>
</comment>
<reference evidence="9 10" key="1">
    <citation type="submission" date="2022-03" db="EMBL/GenBank/DDBJ databases">
        <authorList>
            <person name="Nunn A."/>
            <person name="Chopra R."/>
            <person name="Nunn A."/>
            <person name="Contreras Garrido A."/>
        </authorList>
    </citation>
    <scope>NUCLEOTIDE SEQUENCE [LARGE SCALE GENOMIC DNA]</scope>
</reference>
<evidence type="ECO:0000256" key="4">
    <source>
        <dbReference type="ARBA" id="ARBA00022723"/>
    </source>
</evidence>
<protein>
    <recommendedName>
        <fullName evidence="2">RING-type E3 ubiquitin transferase</fullName>
        <ecNumber evidence="2">2.3.2.27</ecNumber>
    </recommendedName>
</protein>
<keyword evidence="6" id="KW-0833">Ubl conjugation pathway</keyword>
<name>A0AAU9RS02_THLAR</name>
<feature type="domain" description="MGRN1/RNF157-like N-terminal" evidence="8">
    <location>
        <begin position="106"/>
        <end position="137"/>
    </location>
</feature>
<dbReference type="PANTHER" id="PTHR22996:SF4">
    <property type="entry name" value="E3 UBIQUITIN-PROTEIN LIGASE LUL4-RELATED"/>
    <property type="match status" value="1"/>
</dbReference>
<keyword evidence="5" id="KW-0863">Zinc-finger</keyword>
<keyword evidence="10" id="KW-1185">Reference proteome</keyword>
<keyword evidence="3" id="KW-0808">Transferase</keyword>
<dbReference type="AlphaFoldDB" id="A0AAU9RS02"/>
<dbReference type="EMBL" id="CAJVSB020000304">
    <property type="protein sequence ID" value="CAH2049680.1"/>
    <property type="molecule type" value="Genomic_DNA"/>
</dbReference>
<dbReference type="EC" id="2.3.2.27" evidence="2"/>
<evidence type="ECO:0000313" key="10">
    <source>
        <dbReference type="Proteomes" id="UP000836841"/>
    </source>
</evidence>
<dbReference type="GO" id="GO:0008270">
    <property type="term" value="F:zinc ion binding"/>
    <property type="evidence" value="ECO:0007669"/>
    <property type="project" value="UniProtKB-KW"/>
</dbReference>
<dbReference type="InterPro" id="IPR045194">
    <property type="entry name" value="MGRN1/RNF157-like"/>
</dbReference>
<dbReference type="InterPro" id="IPR058981">
    <property type="entry name" value="MGRN1/RNF157-like_N"/>
</dbReference>
<dbReference type="PANTHER" id="PTHR22996">
    <property type="entry name" value="MAHOGUNIN"/>
    <property type="match status" value="1"/>
</dbReference>
<dbReference type="GO" id="GO:0061630">
    <property type="term" value="F:ubiquitin protein ligase activity"/>
    <property type="evidence" value="ECO:0007669"/>
    <property type="project" value="UniProtKB-EC"/>
</dbReference>
<keyword evidence="7" id="KW-0862">Zinc</keyword>
<comment type="caution">
    <text evidence="9">The sequence shown here is derived from an EMBL/GenBank/DDBJ whole genome shotgun (WGS) entry which is preliminary data.</text>
</comment>
<accession>A0AAU9RS02</accession>
<organism evidence="9 10">
    <name type="scientific">Thlaspi arvense</name>
    <name type="common">Field penny-cress</name>
    <dbReference type="NCBI Taxonomy" id="13288"/>
    <lineage>
        <taxon>Eukaryota</taxon>
        <taxon>Viridiplantae</taxon>
        <taxon>Streptophyta</taxon>
        <taxon>Embryophyta</taxon>
        <taxon>Tracheophyta</taxon>
        <taxon>Spermatophyta</taxon>
        <taxon>Magnoliopsida</taxon>
        <taxon>eudicotyledons</taxon>
        <taxon>Gunneridae</taxon>
        <taxon>Pentapetalae</taxon>
        <taxon>rosids</taxon>
        <taxon>malvids</taxon>
        <taxon>Brassicales</taxon>
        <taxon>Brassicaceae</taxon>
        <taxon>Thlaspideae</taxon>
        <taxon>Thlaspi</taxon>
    </lineage>
</organism>
<proteinExistence type="predicted"/>
<dbReference type="Proteomes" id="UP000836841">
    <property type="component" value="Unassembled WGS sequence"/>
</dbReference>
<evidence type="ECO:0000256" key="5">
    <source>
        <dbReference type="ARBA" id="ARBA00022771"/>
    </source>
</evidence>